<sequence length="457" mass="50153">MKHIIKFSLTLLSVSVLAACGGGSGKGGNEVAQHLNNANSSKMSFNQQIDKANQATQSAHNAFLAAENSSKRAQEQSQLALDTFKNPMKNRNDINKADSAKNAAEKEQNSAKIKLEEAKLQVNAAKKYVETAITEVEKAKQNAINAAIVAEERTQNQGLVSPNLSAEQRALLEASQALSLEQLNNKVAETRRIASEMESTLLSAQSELAKAEQLQQNAEKSLTDANTALQDNLKSINLVNPKDRREHLQELKESKTLHIGIHEISLADENFGYITKDIEDKQLKVYNLGYSGVGYVLSKNVQTDEYGQLINPVIERHEIGENTASLPKGKDIFTYYGQSFGAKTDGVLTLKADFTNKTVEGTVTERRLTETKQPLSDITLQRAIIGASDKYHFEGVASYKTGNTNVTGRYEGNFKGNFAETEAQEVVGYIFDSKDHFYEGFAGKAEVNESILGNKKP</sequence>
<proteinExistence type="predicted"/>
<gene>
    <name evidence="4" type="ORF">A4G17_02660</name>
    <name evidence="5" type="ORF">EDC49_1755</name>
</gene>
<dbReference type="AlphaFoldDB" id="A0AAE6X573"/>
<evidence type="ECO:0000313" key="6">
    <source>
        <dbReference type="Proteomes" id="UP000276901"/>
    </source>
</evidence>
<reference evidence="5 6" key="2">
    <citation type="submission" date="2018-11" db="EMBL/GenBank/DDBJ databases">
        <title>Genomic Encyclopedia of Type Strains, Phase IV (KMG-IV): sequencing the most valuable type-strain genomes for metagenomic binning, comparative biology and taxonomic classification.</title>
        <authorList>
            <person name="Goeker M."/>
        </authorList>
    </citation>
    <scope>NUCLEOTIDE SEQUENCE [LARGE SCALE GENOMIC DNA]</scope>
    <source>
        <strain evidence="5 6">DSM 25797</strain>
    </source>
</reference>
<evidence type="ECO:0000313" key="5">
    <source>
        <dbReference type="EMBL" id="RPE91958.1"/>
    </source>
</evidence>
<protein>
    <recommendedName>
        <fullName evidence="3">Factor H binding protein-like C-terminal domain-containing protein</fullName>
    </recommendedName>
</protein>
<evidence type="ECO:0000313" key="4">
    <source>
        <dbReference type="EMBL" id="QIM64422.1"/>
    </source>
</evidence>
<dbReference type="Proteomes" id="UP000502287">
    <property type="component" value="Chromosome"/>
</dbReference>
<dbReference type="KEGG" id="fcl:A4G17_02660"/>
<name>A0AAE6X573_9PAST</name>
<dbReference type="InterPro" id="IPR011250">
    <property type="entry name" value="OMP/PagP_B-barrel"/>
</dbReference>
<dbReference type="InterPro" id="IPR014902">
    <property type="entry name" value="FHBP-like_C"/>
</dbReference>
<feature type="coiled-coil region" evidence="1">
    <location>
        <begin position="101"/>
        <end position="142"/>
    </location>
</feature>
<dbReference type="Pfam" id="PF08794">
    <property type="entry name" value="FHBP_C"/>
    <property type="match status" value="1"/>
</dbReference>
<dbReference type="EMBL" id="CP015029">
    <property type="protein sequence ID" value="QIM64422.1"/>
    <property type="molecule type" value="Genomic_DNA"/>
</dbReference>
<evidence type="ECO:0000256" key="1">
    <source>
        <dbReference type="SAM" id="Coils"/>
    </source>
</evidence>
<reference evidence="4 7" key="1">
    <citation type="submission" date="2016-03" db="EMBL/GenBank/DDBJ databases">
        <authorList>
            <person name="Hansen M.J."/>
            <person name="Bojesen A.M."/>
            <person name="Planet P."/>
        </authorList>
    </citation>
    <scope>NUCLEOTIDE SEQUENCE [LARGE SCALE GENOMIC DNA]</scope>
    <source>
        <strain evidence="4 7">HPA 21</strain>
    </source>
</reference>
<feature type="domain" description="Factor H binding protein-like C-terminal" evidence="3">
    <location>
        <begin position="326"/>
        <end position="428"/>
    </location>
</feature>
<dbReference type="Gene3D" id="2.40.160.90">
    <property type="match status" value="1"/>
</dbReference>
<dbReference type="EMBL" id="RKQT01000004">
    <property type="protein sequence ID" value="RPE91958.1"/>
    <property type="molecule type" value="Genomic_DNA"/>
</dbReference>
<feature type="signal peptide" evidence="2">
    <location>
        <begin position="1"/>
        <end position="18"/>
    </location>
</feature>
<dbReference type="SUPFAM" id="SSF56925">
    <property type="entry name" value="OMPA-like"/>
    <property type="match status" value="1"/>
</dbReference>
<organism evidence="4 7">
    <name type="scientific">Frederiksenia canicola</name>
    <dbReference type="NCBI Taxonomy" id="123824"/>
    <lineage>
        <taxon>Bacteria</taxon>
        <taxon>Pseudomonadati</taxon>
        <taxon>Pseudomonadota</taxon>
        <taxon>Gammaproteobacteria</taxon>
        <taxon>Pasteurellales</taxon>
        <taxon>Pasteurellaceae</taxon>
        <taxon>Frederiksenia</taxon>
    </lineage>
</organism>
<evidence type="ECO:0000313" key="7">
    <source>
        <dbReference type="Proteomes" id="UP000502287"/>
    </source>
</evidence>
<dbReference type="Proteomes" id="UP000276901">
    <property type="component" value="Unassembled WGS sequence"/>
</dbReference>
<keyword evidence="6" id="KW-1185">Reference proteome</keyword>
<evidence type="ECO:0000259" key="3">
    <source>
        <dbReference type="Pfam" id="PF08794"/>
    </source>
</evidence>
<accession>A0AAE6X573</accession>
<keyword evidence="1" id="KW-0175">Coiled coil</keyword>
<evidence type="ECO:0000256" key="2">
    <source>
        <dbReference type="SAM" id="SignalP"/>
    </source>
</evidence>
<keyword evidence="2" id="KW-0732">Signal</keyword>
<feature type="chain" id="PRO_5042285101" description="Factor H binding protein-like C-terminal domain-containing protein" evidence="2">
    <location>
        <begin position="19"/>
        <end position="457"/>
    </location>
</feature>
<dbReference type="PROSITE" id="PS51257">
    <property type="entry name" value="PROKAR_LIPOPROTEIN"/>
    <property type="match status" value="1"/>
</dbReference>
<dbReference type="RefSeq" id="WP_123957363.1">
    <property type="nucleotide sequence ID" value="NZ_CP015029.1"/>
</dbReference>
<feature type="coiled-coil region" evidence="1">
    <location>
        <begin position="180"/>
        <end position="231"/>
    </location>
</feature>